<organism evidence="3 4">
    <name type="scientific">Larkinella arboricola</name>
    <dbReference type="NCBI Taxonomy" id="643671"/>
    <lineage>
        <taxon>Bacteria</taxon>
        <taxon>Pseudomonadati</taxon>
        <taxon>Bacteroidota</taxon>
        <taxon>Cytophagia</taxon>
        <taxon>Cytophagales</taxon>
        <taxon>Spirosomataceae</taxon>
        <taxon>Larkinella</taxon>
    </lineage>
</organism>
<feature type="domain" description="HTH cro/C1-type" evidence="2">
    <location>
        <begin position="16"/>
        <end position="71"/>
    </location>
</feature>
<protein>
    <submittedName>
        <fullName evidence="3">Helix-turn-helix protein</fullName>
    </submittedName>
</protein>
<dbReference type="SMART" id="SM00530">
    <property type="entry name" value="HTH_XRE"/>
    <property type="match status" value="1"/>
</dbReference>
<dbReference type="PANTHER" id="PTHR46797">
    <property type="entry name" value="HTH-TYPE TRANSCRIPTIONAL REGULATOR"/>
    <property type="match status" value="1"/>
</dbReference>
<dbReference type="PROSITE" id="PS50943">
    <property type="entry name" value="HTH_CROC1"/>
    <property type="match status" value="1"/>
</dbReference>
<dbReference type="InterPro" id="IPR001387">
    <property type="entry name" value="Cro/C1-type_HTH"/>
</dbReference>
<keyword evidence="1" id="KW-0238">DNA-binding</keyword>
<dbReference type="GO" id="GO:0003677">
    <property type="term" value="F:DNA binding"/>
    <property type="evidence" value="ECO:0007669"/>
    <property type="project" value="UniProtKB-KW"/>
</dbReference>
<sequence length="74" mass="8278">MISQMPQTPEEIGQLIKQLRKARGLTQGELGEKMGIKKSAVALYEKGRNGFTVDTLNRFAEAFNADLKIEIILK</sequence>
<dbReference type="GO" id="GO:0005829">
    <property type="term" value="C:cytosol"/>
    <property type="evidence" value="ECO:0007669"/>
    <property type="project" value="TreeGrafter"/>
</dbReference>
<name>A0A327WVT9_LARAB</name>
<dbReference type="Pfam" id="PF01381">
    <property type="entry name" value="HTH_3"/>
    <property type="match status" value="1"/>
</dbReference>
<keyword evidence="4" id="KW-1185">Reference proteome</keyword>
<dbReference type="Proteomes" id="UP000248790">
    <property type="component" value="Unassembled WGS sequence"/>
</dbReference>
<evidence type="ECO:0000256" key="1">
    <source>
        <dbReference type="ARBA" id="ARBA00023125"/>
    </source>
</evidence>
<dbReference type="PANTHER" id="PTHR46797:SF1">
    <property type="entry name" value="METHYLPHOSPHONATE SYNTHASE"/>
    <property type="match status" value="1"/>
</dbReference>
<gene>
    <name evidence="3" type="ORF">LX87_02292</name>
</gene>
<dbReference type="SUPFAM" id="SSF47413">
    <property type="entry name" value="lambda repressor-like DNA-binding domains"/>
    <property type="match status" value="1"/>
</dbReference>
<dbReference type="InterPro" id="IPR010982">
    <property type="entry name" value="Lambda_DNA-bd_dom_sf"/>
</dbReference>
<dbReference type="AlphaFoldDB" id="A0A327WVT9"/>
<dbReference type="CDD" id="cd00093">
    <property type="entry name" value="HTH_XRE"/>
    <property type="match status" value="1"/>
</dbReference>
<dbReference type="EMBL" id="QLMC01000003">
    <property type="protein sequence ID" value="RAJ97392.1"/>
    <property type="molecule type" value="Genomic_DNA"/>
</dbReference>
<proteinExistence type="predicted"/>
<dbReference type="GO" id="GO:0003700">
    <property type="term" value="F:DNA-binding transcription factor activity"/>
    <property type="evidence" value="ECO:0007669"/>
    <property type="project" value="TreeGrafter"/>
</dbReference>
<evidence type="ECO:0000313" key="4">
    <source>
        <dbReference type="Proteomes" id="UP000248790"/>
    </source>
</evidence>
<dbReference type="InterPro" id="IPR050807">
    <property type="entry name" value="TransReg_Diox_bact_type"/>
</dbReference>
<comment type="caution">
    <text evidence="3">The sequence shown here is derived from an EMBL/GenBank/DDBJ whole genome shotgun (WGS) entry which is preliminary data.</text>
</comment>
<evidence type="ECO:0000259" key="2">
    <source>
        <dbReference type="PROSITE" id="PS50943"/>
    </source>
</evidence>
<accession>A0A327WVT9</accession>
<evidence type="ECO:0000313" key="3">
    <source>
        <dbReference type="EMBL" id="RAJ97392.1"/>
    </source>
</evidence>
<reference evidence="3 4" key="1">
    <citation type="submission" date="2018-06" db="EMBL/GenBank/DDBJ databases">
        <title>Genomic Encyclopedia of Archaeal and Bacterial Type Strains, Phase II (KMG-II): from individual species to whole genera.</title>
        <authorList>
            <person name="Goeker M."/>
        </authorList>
    </citation>
    <scope>NUCLEOTIDE SEQUENCE [LARGE SCALE GENOMIC DNA]</scope>
    <source>
        <strain evidence="3 4">DSM 21851</strain>
    </source>
</reference>
<dbReference type="Gene3D" id="1.10.260.40">
    <property type="entry name" value="lambda repressor-like DNA-binding domains"/>
    <property type="match status" value="1"/>
</dbReference>